<sequence>APGSRYPRPVCCRSGQPRPGLKLPGSLRCSHSGPPSKLGVVVVATWAAGCVRSPVPGNLGEAAEPRHPRGTCIRFLHSHHEGQPKGFHHDLPGLQAALVGPRGRPDLANLLPPPAAGGPGRAWGGGRPESCRPKPFGVENGASRVSTRGAEPSQAAPAGGPGPIVIHTDEASSEVLYPNYQYCWNLWKRTRGRRQAASLQPGISEDLKKVKEGMGIASSDEVDFLALLDNMAAEQVHNLPSCPSLKRFAWMIEQRAVDTALYILQWGDREGLQMAVGPFLHILESNLLKVVDPATPPSKTRKLYLYAAHDVTLMPLLMTLGIFDHKWPPFAVDLTMELYQHRESEEWFVQLYYGGQEQVPKGCPDRLCPLDKFLNTMSVYTLSPEKYHMLCSEAQMMGLGNGK</sequence>
<dbReference type="AlphaFoldDB" id="A0A8C6DZV6"/>
<evidence type="ECO:0000313" key="3">
    <source>
        <dbReference type="Ensembl" id="ENSMMSP00000023719.1"/>
    </source>
</evidence>
<reference evidence="3" key="2">
    <citation type="submission" date="2025-09" db="UniProtKB">
        <authorList>
            <consortium name="Ensembl"/>
        </authorList>
    </citation>
    <scope>IDENTIFICATION</scope>
</reference>
<protein>
    <submittedName>
        <fullName evidence="3">Acid phosphatase 6, lysophosphatidic</fullName>
    </submittedName>
</protein>
<dbReference type="Proteomes" id="UP000694544">
    <property type="component" value="Unplaced"/>
</dbReference>
<dbReference type="InterPro" id="IPR029033">
    <property type="entry name" value="His_PPase_superfam"/>
</dbReference>
<proteinExistence type="inferred from homology"/>
<comment type="similarity">
    <text evidence="1">Belongs to the histidine acid phosphatase family.</text>
</comment>
<evidence type="ECO:0000256" key="1">
    <source>
        <dbReference type="ARBA" id="ARBA00005375"/>
    </source>
</evidence>
<feature type="compositionally biased region" description="Low complexity" evidence="2">
    <location>
        <begin position="149"/>
        <end position="158"/>
    </location>
</feature>
<dbReference type="InterPro" id="IPR000560">
    <property type="entry name" value="His_Pase_clade-2"/>
</dbReference>
<dbReference type="PANTHER" id="PTHR11567">
    <property type="entry name" value="ACID PHOSPHATASE-RELATED"/>
    <property type="match status" value="1"/>
</dbReference>
<name>A0A8C6DZV6_MOSMO</name>
<reference evidence="3" key="1">
    <citation type="submission" date="2025-08" db="UniProtKB">
        <authorList>
            <consortium name="Ensembl"/>
        </authorList>
    </citation>
    <scope>IDENTIFICATION</scope>
</reference>
<feature type="compositionally biased region" description="Gly residues" evidence="2">
    <location>
        <begin position="117"/>
        <end position="127"/>
    </location>
</feature>
<organism evidence="3 4">
    <name type="scientific">Moschus moschiferus</name>
    <name type="common">Siberian musk deer</name>
    <name type="synonym">Moschus sibiricus</name>
    <dbReference type="NCBI Taxonomy" id="68415"/>
    <lineage>
        <taxon>Eukaryota</taxon>
        <taxon>Metazoa</taxon>
        <taxon>Chordata</taxon>
        <taxon>Craniata</taxon>
        <taxon>Vertebrata</taxon>
        <taxon>Euteleostomi</taxon>
        <taxon>Mammalia</taxon>
        <taxon>Eutheria</taxon>
        <taxon>Laurasiatheria</taxon>
        <taxon>Artiodactyla</taxon>
        <taxon>Ruminantia</taxon>
        <taxon>Pecora</taxon>
        <taxon>Moschidae</taxon>
        <taxon>Moschus</taxon>
    </lineage>
</organism>
<dbReference type="Ensembl" id="ENSMMST00000026239.1">
    <property type="protein sequence ID" value="ENSMMSP00000023719.1"/>
    <property type="gene ID" value="ENSMMSG00000017823.1"/>
</dbReference>
<dbReference type="GeneTree" id="ENSGT00940000158408"/>
<dbReference type="Pfam" id="PF00328">
    <property type="entry name" value="His_Phos_2"/>
    <property type="match status" value="1"/>
</dbReference>
<dbReference type="GO" id="GO:0052642">
    <property type="term" value="F:lysophosphatidic acid phosphatase activity"/>
    <property type="evidence" value="ECO:0007669"/>
    <property type="project" value="TreeGrafter"/>
</dbReference>
<dbReference type="Gene3D" id="3.40.50.1240">
    <property type="entry name" value="Phosphoglycerate mutase-like"/>
    <property type="match status" value="1"/>
</dbReference>
<evidence type="ECO:0000313" key="4">
    <source>
        <dbReference type="Proteomes" id="UP000694544"/>
    </source>
</evidence>
<dbReference type="PANTHER" id="PTHR11567:SF202">
    <property type="entry name" value="LYSOPHOSPHATIDIC ACID PHOSPHATASE TYPE 6"/>
    <property type="match status" value="1"/>
</dbReference>
<feature type="region of interest" description="Disordered" evidence="2">
    <location>
        <begin position="104"/>
        <end position="161"/>
    </location>
</feature>
<evidence type="ECO:0000256" key="2">
    <source>
        <dbReference type="SAM" id="MobiDB-lite"/>
    </source>
</evidence>
<keyword evidence="4" id="KW-1185">Reference proteome</keyword>
<gene>
    <name evidence="3" type="primary">ACP6</name>
</gene>
<dbReference type="CDD" id="cd07061">
    <property type="entry name" value="HP_HAP_like"/>
    <property type="match status" value="1"/>
</dbReference>
<dbReference type="GO" id="GO:0005739">
    <property type="term" value="C:mitochondrion"/>
    <property type="evidence" value="ECO:0007669"/>
    <property type="project" value="TreeGrafter"/>
</dbReference>
<dbReference type="InterPro" id="IPR050645">
    <property type="entry name" value="Histidine_acid_phosphatase"/>
</dbReference>
<dbReference type="GO" id="GO:2001311">
    <property type="term" value="P:lysobisphosphatidic acid metabolic process"/>
    <property type="evidence" value="ECO:0007669"/>
    <property type="project" value="TreeGrafter"/>
</dbReference>
<dbReference type="SUPFAM" id="SSF53254">
    <property type="entry name" value="Phosphoglycerate mutase-like"/>
    <property type="match status" value="1"/>
</dbReference>
<accession>A0A8C6DZV6</accession>